<dbReference type="Proteomes" id="UP001168972">
    <property type="component" value="Unassembled WGS sequence"/>
</dbReference>
<sequence length="228" mass="25675">MSKQQRLERVRELAREYSLALQREGLNQDPDEPEIVARIFTETLNEQNTMVGVSRSNNEDNESLLPRGALPRPPTILPEPYKLIVAGWKCPQCNVLPPTRVMPWQVAQVQVNPPVERVNVNVSANERLRLKQPTEDSTVLPLLTREEITARLNGLLKILRLCPGIRSARRGGCFNCAEQHSHRVCPYRRGTFCGKCGEPGMTHDDCPICYPEKYGLGVDIATPPAKTR</sequence>
<name>A0AA39FBL4_MICHY</name>
<evidence type="ECO:0000256" key="1">
    <source>
        <dbReference type="SAM" id="MobiDB-lite"/>
    </source>
</evidence>
<dbReference type="EMBL" id="JAQQBR010001832">
    <property type="protein sequence ID" value="KAK0166559.1"/>
    <property type="molecule type" value="Genomic_DNA"/>
</dbReference>
<feature type="region of interest" description="Disordered" evidence="1">
    <location>
        <begin position="52"/>
        <end position="71"/>
    </location>
</feature>
<dbReference type="AlphaFoldDB" id="A0AA39FBL4"/>
<reference evidence="2" key="1">
    <citation type="journal article" date="2023" name="bioRxiv">
        <title>Scaffold-level genome assemblies of two parasitoid biocontrol wasps reveal the parthenogenesis mechanism and an associated novel virus.</title>
        <authorList>
            <person name="Inwood S."/>
            <person name="Skelly J."/>
            <person name="Guhlin J."/>
            <person name="Harrop T."/>
            <person name="Goldson S."/>
            <person name="Dearden P."/>
        </authorList>
    </citation>
    <scope>NUCLEOTIDE SEQUENCE</scope>
    <source>
        <strain evidence="2">Lincoln</strain>
        <tissue evidence="2">Whole body</tissue>
    </source>
</reference>
<accession>A0AA39FBL4</accession>
<organism evidence="2 3">
    <name type="scientific">Microctonus hyperodae</name>
    <name type="common">Parasitoid wasp</name>
    <dbReference type="NCBI Taxonomy" id="165561"/>
    <lineage>
        <taxon>Eukaryota</taxon>
        <taxon>Metazoa</taxon>
        <taxon>Ecdysozoa</taxon>
        <taxon>Arthropoda</taxon>
        <taxon>Hexapoda</taxon>
        <taxon>Insecta</taxon>
        <taxon>Pterygota</taxon>
        <taxon>Neoptera</taxon>
        <taxon>Endopterygota</taxon>
        <taxon>Hymenoptera</taxon>
        <taxon>Apocrita</taxon>
        <taxon>Ichneumonoidea</taxon>
        <taxon>Braconidae</taxon>
        <taxon>Euphorinae</taxon>
        <taxon>Microctonus</taxon>
    </lineage>
</organism>
<evidence type="ECO:0000313" key="2">
    <source>
        <dbReference type="EMBL" id="KAK0166559.1"/>
    </source>
</evidence>
<protein>
    <submittedName>
        <fullName evidence="2">Uncharacterized protein</fullName>
    </submittedName>
</protein>
<evidence type="ECO:0000313" key="3">
    <source>
        <dbReference type="Proteomes" id="UP001168972"/>
    </source>
</evidence>
<comment type="caution">
    <text evidence="2">The sequence shown here is derived from an EMBL/GenBank/DDBJ whole genome shotgun (WGS) entry which is preliminary data.</text>
</comment>
<gene>
    <name evidence="2" type="ORF">PV327_004053</name>
</gene>
<reference evidence="2" key="2">
    <citation type="submission" date="2023-03" db="EMBL/GenBank/DDBJ databases">
        <authorList>
            <person name="Inwood S.N."/>
            <person name="Skelly J.G."/>
            <person name="Guhlin J."/>
            <person name="Harrop T.W.R."/>
            <person name="Goldson S.G."/>
            <person name="Dearden P.K."/>
        </authorList>
    </citation>
    <scope>NUCLEOTIDE SEQUENCE</scope>
    <source>
        <strain evidence="2">Lincoln</strain>
        <tissue evidence="2">Whole body</tissue>
    </source>
</reference>
<proteinExistence type="predicted"/>
<keyword evidence="3" id="KW-1185">Reference proteome</keyword>